<evidence type="ECO:0000256" key="6">
    <source>
        <dbReference type="ARBA" id="ARBA00022989"/>
    </source>
</evidence>
<dbReference type="InterPro" id="IPR018490">
    <property type="entry name" value="cNMP-bd_dom_sf"/>
</dbReference>
<feature type="domain" description="Cyclic nucleotide-binding" evidence="12">
    <location>
        <begin position="716"/>
        <end position="793"/>
    </location>
</feature>
<dbReference type="GO" id="GO:0005886">
    <property type="term" value="C:plasma membrane"/>
    <property type="evidence" value="ECO:0007669"/>
    <property type="project" value="UniProtKB-SubCell"/>
</dbReference>
<feature type="transmembrane region" description="Helical" evidence="11">
    <location>
        <begin position="361"/>
        <end position="381"/>
    </location>
</feature>
<evidence type="ECO:0000259" key="13">
    <source>
        <dbReference type="Pfam" id="PF00999"/>
    </source>
</evidence>
<dbReference type="Pfam" id="PF00999">
    <property type="entry name" value="Na_H_Exchanger"/>
    <property type="match status" value="1"/>
</dbReference>
<evidence type="ECO:0000256" key="9">
    <source>
        <dbReference type="ARBA" id="ARBA00023136"/>
    </source>
</evidence>
<keyword evidence="3" id="KW-0050">Antiport</keyword>
<evidence type="ECO:0000256" key="11">
    <source>
        <dbReference type="SAM" id="Phobius"/>
    </source>
</evidence>
<evidence type="ECO:0000313" key="15">
    <source>
        <dbReference type="Proteomes" id="UP000000639"/>
    </source>
</evidence>
<dbReference type="STRING" id="357804.Ping_0636"/>
<dbReference type="RefSeq" id="WP_011769048.1">
    <property type="nucleotide sequence ID" value="NC_008709.1"/>
</dbReference>
<dbReference type="AlphaFoldDB" id="A1SSM4"/>
<comment type="subcellular location">
    <subcellularLocation>
        <location evidence="1">Cell membrane</location>
        <topology evidence="1">Multi-pass membrane protein</topology>
    </subcellularLocation>
</comment>
<name>A1SSM4_PSYIN</name>
<keyword evidence="9 11" id="KW-0472">Membrane</keyword>
<dbReference type="EMBL" id="CP000510">
    <property type="protein sequence ID" value="ABM02489.1"/>
    <property type="molecule type" value="Genomic_DNA"/>
</dbReference>
<dbReference type="PANTHER" id="PTHR10110:SF86">
    <property type="entry name" value="SODIUM_HYDROGEN EXCHANGER 7"/>
    <property type="match status" value="1"/>
</dbReference>
<feature type="transmembrane region" description="Helical" evidence="11">
    <location>
        <begin position="6"/>
        <end position="23"/>
    </location>
</feature>
<gene>
    <name evidence="14" type="ordered locus">Ping_0636</name>
</gene>
<dbReference type="InterPro" id="IPR000595">
    <property type="entry name" value="cNMP-bd_dom"/>
</dbReference>
<feature type="transmembrane region" description="Helical" evidence="11">
    <location>
        <begin position="298"/>
        <end position="316"/>
    </location>
</feature>
<dbReference type="GO" id="GO:0051453">
    <property type="term" value="P:regulation of intracellular pH"/>
    <property type="evidence" value="ECO:0007669"/>
    <property type="project" value="TreeGrafter"/>
</dbReference>
<feature type="transmembrane region" description="Helical" evidence="11">
    <location>
        <begin position="131"/>
        <end position="152"/>
    </location>
</feature>
<accession>A1SSM4</accession>
<evidence type="ECO:0000256" key="2">
    <source>
        <dbReference type="ARBA" id="ARBA00022448"/>
    </source>
</evidence>
<evidence type="ECO:0000256" key="4">
    <source>
        <dbReference type="ARBA" id="ARBA00022475"/>
    </source>
</evidence>
<keyword evidence="4" id="KW-1003">Cell membrane</keyword>
<keyword evidence="15" id="KW-1185">Reference proteome</keyword>
<dbReference type="KEGG" id="pin:Ping_0636"/>
<feature type="transmembrane region" description="Helical" evidence="11">
    <location>
        <begin position="75"/>
        <end position="92"/>
    </location>
</feature>
<reference evidence="14 15" key="1">
    <citation type="submission" date="2007-01" db="EMBL/GenBank/DDBJ databases">
        <title>Complete sequence of Psychromonas ingrahamii 37.</title>
        <authorList>
            <consortium name="US DOE Joint Genome Institute"/>
            <person name="Copeland A."/>
            <person name="Lucas S."/>
            <person name="Lapidus A."/>
            <person name="Barry K."/>
            <person name="Detter J.C."/>
            <person name="Glavina del Rio T."/>
            <person name="Hammon N."/>
            <person name="Israni S."/>
            <person name="Dalin E."/>
            <person name="Tice H."/>
            <person name="Pitluck S."/>
            <person name="Thompson L.S."/>
            <person name="Brettin T."/>
            <person name="Bruce D."/>
            <person name="Han C."/>
            <person name="Tapia R."/>
            <person name="Schmutz J."/>
            <person name="Larimer F."/>
            <person name="Land M."/>
            <person name="Hauser L."/>
            <person name="Kyrpides N."/>
            <person name="Ivanova N."/>
            <person name="Staley J."/>
            <person name="Richardson P."/>
        </authorList>
    </citation>
    <scope>NUCLEOTIDE SEQUENCE [LARGE SCALE GENOMIC DNA]</scope>
    <source>
        <strain evidence="14 15">37</strain>
    </source>
</reference>
<keyword evidence="7" id="KW-0915">Sodium</keyword>
<dbReference type="InterPro" id="IPR006153">
    <property type="entry name" value="Cation/H_exchanger_TM"/>
</dbReference>
<dbReference type="Proteomes" id="UP000000639">
    <property type="component" value="Chromosome"/>
</dbReference>
<proteinExistence type="predicted"/>
<evidence type="ECO:0000256" key="3">
    <source>
        <dbReference type="ARBA" id="ARBA00022449"/>
    </source>
</evidence>
<feature type="transmembrane region" description="Helical" evidence="11">
    <location>
        <begin position="393"/>
        <end position="419"/>
    </location>
</feature>
<dbReference type="Gene3D" id="2.60.120.10">
    <property type="entry name" value="Jelly Rolls"/>
    <property type="match status" value="1"/>
</dbReference>
<evidence type="ECO:0000256" key="10">
    <source>
        <dbReference type="ARBA" id="ARBA00023201"/>
    </source>
</evidence>
<feature type="transmembrane region" description="Helical" evidence="11">
    <location>
        <begin position="202"/>
        <end position="229"/>
    </location>
</feature>
<feature type="transmembrane region" description="Helical" evidence="11">
    <location>
        <begin position="173"/>
        <end position="190"/>
    </location>
</feature>
<dbReference type="OrthoDB" id="9774146at2"/>
<feature type="transmembrane region" description="Helical" evidence="11">
    <location>
        <begin position="104"/>
        <end position="125"/>
    </location>
</feature>
<dbReference type="GO" id="GO:0015385">
    <property type="term" value="F:sodium:proton antiporter activity"/>
    <property type="evidence" value="ECO:0007669"/>
    <property type="project" value="InterPro"/>
</dbReference>
<keyword evidence="6 11" id="KW-1133">Transmembrane helix</keyword>
<dbReference type="Gene3D" id="6.10.140.1330">
    <property type="match status" value="1"/>
</dbReference>
<evidence type="ECO:0000259" key="12">
    <source>
        <dbReference type="Pfam" id="PF00027"/>
    </source>
</evidence>
<keyword evidence="5 11" id="KW-0812">Transmembrane</keyword>
<dbReference type="PANTHER" id="PTHR10110">
    <property type="entry name" value="SODIUM/HYDROGEN EXCHANGER"/>
    <property type="match status" value="1"/>
</dbReference>
<feature type="transmembrane region" description="Helical" evidence="11">
    <location>
        <begin position="328"/>
        <end position="349"/>
    </location>
</feature>
<dbReference type="InterPro" id="IPR018422">
    <property type="entry name" value="Cation/H_exchanger_CPA1"/>
</dbReference>
<dbReference type="CDD" id="cd00038">
    <property type="entry name" value="CAP_ED"/>
    <property type="match status" value="1"/>
</dbReference>
<feature type="transmembrane region" description="Helical" evidence="11">
    <location>
        <begin position="30"/>
        <end position="49"/>
    </location>
</feature>
<evidence type="ECO:0000256" key="8">
    <source>
        <dbReference type="ARBA" id="ARBA00023065"/>
    </source>
</evidence>
<sequence length="812" mass="91219">MHLDSSVLMVIFVILSLLLGALIKSVSKTLSSPYCVILLLAGLSLGLYGRTEHIQANLPGLNSALSTLAQVDPHLILLLFLPTLIFESAFSMDPHLFKRMIKQIMVLAVPGLIFSTALTAVLTFYLFPWQWSWTVCFLFGALISATDPVAVVSLLKEISSRKRLETLIEGESLLNDGTAIVLFSLFYGLLTSGGEADLDILAISSSFISVVLLGLLTGLAVGAVFLFWIGRLFNQAIIEITLTISAAYIAYFIAENVFHVSGVVAVVSLGVLVASVGRTRISPGVSVFLHHFWQMMAHIANTLIFILVGIIIASRIRLDNWEWWVTLAGLYIGIQLIRAVTVFTFMPILKQAGISKEKAIVVIWGGLRGAVSLALALIIAQDNFLPKELGDQILFLTAGIVVLTILINASSMSLLLRYFGLDKLPEAKQASLIKAQQSIKQHLTNDLLLLQKNEFLQRADWKSLTEPLQEAQPISAVQEADFLVAFRHRLLETERQFYWSQFSQGALTGQATKHLVTAVEFALDGNAEISPRKTLFESWKTPYYIRWFYHIPLLNKIVVNFSFERLSLSYDTARGFIQGQEEIQKHLQSLSPSEQDRQLVEQEIEDNKKHTRLYIQKIRENFPALSYSLETYAAHRLLLHLERVYLNELIAEGVFDESEAKKLTEEIEYKIIHLAKPPHSISSKQISQQLALMPWTKNVKEKSLFLLSRLAIREIYNNSEMICHQNKSTDSIALILHGKVVLMSSTHEEIVETGAVIGIDAFLTHRFKISAKAITPVELIWLNIEHLKKVIVQDKQLEKMFDSNLTHQNHRE</sequence>
<evidence type="ECO:0000256" key="7">
    <source>
        <dbReference type="ARBA" id="ARBA00023053"/>
    </source>
</evidence>
<feature type="domain" description="Cation/H+ exchanger transmembrane" evidence="13">
    <location>
        <begin position="15"/>
        <end position="416"/>
    </location>
</feature>
<dbReference type="InterPro" id="IPR014710">
    <property type="entry name" value="RmlC-like_jellyroll"/>
</dbReference>
<dbReference type="GO" id="GO:0015386">
    <property type="term" value="F:potassium:proton antiporter activity"/>
    <property type="evidence" value="ECO:0007669"/>
    <property type="project" value="TreeGrafter"/>
</dbReference>
<evidence type="ECO:0000256" key="1">
    <source>
        <dbReference type="ARBA" id="ARBA00004651"/>
    </source>
</evidence>
<dbReference type="Pfam" id="PF00027">
    <property type="entry name" value="cNMP_binding"/>
    <property type="match status" value="1"/>
</dbReference>
<dbReference type="eggNOG" id="COG0025">
    <property type="taxonomic scope" value="Bacteria"/>
</dbReference>
<keyword evidence="10" id="KW-0739">Sodium transport</keyword>
<keyword evidence="2" id="KW-0813">Transport</keyword>
<dbReference type="HOGENOM" id="CLU_005912_8_0_6"/>
<dbReference type="SUPFAM" id="SSF51206">
    <property type="entry name" value="cAMP-binding domain-like"/>
    <property type="match status" value="1"/>
</dbReference>
<keyword evidence="8" id="KW-0406">Ion transport</keyword>
<evidence type="ECO:0000256" key="5">
    <source>
        <dbReference type="ARBA" id="ARBA00022692"/>
    </source>
</evidence>
<protein>
    <submittedName>
        <fullName evidence="14">Sodium/proton antiporter, CPA1 family</fullName>
    </submittedName>
</protein>
<evidence type="ECO:0000313" key="14">
    <source>
        <dbReference type="EMBL" id="ABM02489.1"/>
    </source>
</evidence>
<dbReference type="GO" id="GO:0098719">
    <property type="term" value="P:sodium ion import across plasma membrane"/>
    <property type="evidence" value="ECO:0007669"/>
    <property type="project" value="TreeGrafter"/>
</dbReference>
<feature type="transmembrane region" description="Helical" evidence="11">
    <location>
        <begin position="260"/>
        <end position="277"/>
    </location>
</feature>
<organism evidence="14 15">
    <name type="scientific">Psychromonas ingrahamii (strain DSM 17664 / CCUG 51855 / 37)</name>
    <dbReference type="NCBI Taxonomy" id="357804"/>
    <lineage>
        <taxon>Bacteria</taxon>
        <taxon>Pseudomonadati</taxon>
        <taxon>Pseudomonadota</taxon>
        <taxon>Gammaproteobacteria</taxon>
        <taxon>Alteromonadales</taxon>
        <taxon>Psychromonadaceae</taxon>
        <taxon>Psychromonas</taxon>
    </lineage>
</organism>